<dbReference type="GO" id="GO:0046872">
    <property type="term" value="F:metal ion binding"/>
    <property type="evidence" value="ECO:0007669"/>
    <property type="project" value="UniProtKB-KW"/>
</dbReference>
<feature type="domain" description="NTR" evidence="7">
    <location>
        <begin position="53"/>
        <end position="184"/>
    </location>
</feature>
<evidence type="ECO:0000256" key="3">
    <source>
        <dbReference type="ARBA" id="ARBA00023157"/>
    </source>
</evidence>
<evidence type="ECO:0000256" key="1">
    <source>
        <dbReference type="ARBA" id="ARBA00004613"/>
    </source>
</evidence>
<keyword evidence="4" id="KW-0862">Zinc</keyword>
<keyword evidence="8" id="KW-1185">Reference proteome</keyword>
<accession>A0A0K0FVL0</accession>
<keyword evidence="3 5" id="KW-1015">Disulfide bond</keyword>
<evidence type="ECO:0000259" key="7">
    <source>
        <dbReference type="PROSITE" id="PS50189"/>
    </source>
</evidence>
<feature type="transmembrane region" description="Helical" evidence="6">
    <location>
        <begin position="29"/>
        <end position="51"/>
    </location>
</feature>
<protein>
    <submittedName>
        <fullName evidence="9">NTR domain-containing protein</fullName>
    </submittedName>
</protein>
<feature type="disulfide bond" evidence="5">
    <location>
        <begin position="55"/>
        <end position="155"/>
    </location>
</feature>
<dbReference type="PANTHER" id="PTHR11844:SF25">
    <property type="entry name" value="NTR DOMAIN-CONTAINING PROTEIN"/>
    <property type="match status" value="1"/>
</dbReference>
<reference evidence="9" key="2">
    <citation type="submission" date="2015-08" db="UniProtKB">
        <authorList>
            <consortium name="WormBaseParasite"/>
        </authorList>
    </citation>
    <scope>IDENTIFICATION</scope>
</reference>
<dbReference type="GO" id="GO:0002020">
    <property type="term" value="F:protease binding"/>
    <property type="evidence" value="ECO:0007669"/>
    <property type="project" value="TreeGrafter"/>
</dbReference>
<evidence type="ECO:0000256" key="4">
    <source>
        <dbReference type="PIRSR" id="PIRSR601820-1"/>
    </source>
</evidence>
<dbReference type="Pfam" id="PF00965">
    <property type="entry name" value="TIMP"/>
    <property type="match status" value="1"/>
</dbReference>
<dbReference type="GO" id="GO:0051045">
    <property type="term" value="P:negative regulation of membrane protein ectodomain proteolysis"/>
    <property type="evidence" value="ECO:0007669"/>
    <property type="project" value="TreeGrafter"/>
</dbReference>
<feature type="disulfide bond" evidence="5">
    <location>
        <begin position="53"/>
        <end position="127"/>
    </location>
</feature>
<dbReference type="GO" id="GO:0031012">
    <property type="term" value="C:extracellular matrix"/>
    <property type="evidence" value="ECO:0007669"/>
    <property type="project" value="TreeGrafter"/>
</dbReference>
<dbReference type="GO" id="GO:0008191">
    <property type="term" value="F:metalloendopeptidase inhibitor activity"/>
    <property type="evidence" value="ECO:0007669"/>
    <property type="project" value="InterPro"/>
</dbReference>
<dbReference type="InterPro" id="IPR001134">
    <property type="entry name" value="Netrin_domain"/>
</dbReference>
<reference evidence="8" key="1">
    <citation type="submission" date="2014-07" db="EMBL/GenBank/DDBJ databases">
        <authorList>
            <person name="Martin A.A"/>
            <person name="De Silva N."/>
        </authorList>
    </citation>
    <scope>NUCLEOTIDE SEQUENCE</scope>
</reference>
<feature type="binding site" evidence="4">
    <location>
        <position position="53"/>
    </location>
    <ligand>
        <name>Zn(2+)</name>
        <dbReference type="ChEBI" id="CHEBI:29105"/>
        <note>ligand shared with metalloproteinase partner</note>
    </ligand>
</feature>
<proteinExistence type="predicted"/>
<dbReference type="PANTHER" id="PTHR11844">
    <property type="entry name" value="METALLOPROTEASE INHIBITOR"/>
    <property type="match status" value="1"/>
</dbReference>
<evidence type="ECO:0000256" key="5">
    <source>
        <dbReference type="PIRSR" id="PIRSR601820-3"/>
    </source>
</evidence>
<keyword evidence="4" id="KW-0479">Metal-binding</keyword>
<name>A0A0K0FVL0_STRVS</name>
<keyword evidence="6" id="KW-0472">Membrane</keyword>
<dbReference type="PROSITE" id="PS50189">
    <property type="entry name" value="NTR"/>
    <property type="match status" value="1"/>
</dbReference>
<dbReference type="Proteomes" id="UP000035680">
    <property type="component" value="Unassembled WGS sequence"/>
</dbReference>
<organism evidence="8 9">
    <name type="scientific">Strongyloides venezuelensis</name>
    <name type="common">Threadworm</name>
    <dbReference type="NCBI Taxonomy" id="75913"/>
    <lineage>
        <taxon>Eukaryota</taxon>
        <taxon>Metazoa</taxon>
        <taxon>Ecdysozoa</taxon>
        <taxon>Nematoda</taxon>
        <taxon>Chromadorea</taxon>
        <taxon>Rhabditida</taxon>
        <taxon>Tylenchina</taxon>
        <taxon>Panagrolaimomorpha</taxon>
        <taxon>Strongyloidoidea</taxon>
        <taxon>Strongyloididae</taxon>
        <taxon>Strongyloides</taxon>
    </lineage>
</organism>
<comment type="subcellular location">
    <subcellularLocation>
        <location evidence="1">Secreted</location>
    </subcellularLocation>
</comment>
<dbReference type="AlphaFoldDB" id="A0A0K0FVL0"/>
<evidence type="ECO:0000256" key="6">
    <source>
        <dbReference type="SAM" id="Phobius"/>
    </source>
</evidence>
<keyword evidence="6" id="KW-1133">Transmembrane helix</keyword>
<dbReference type="InterPro" id="IPR008993">
    <property type="entry name" value="TIMP-like_OB-fold"/>
</dbReference>
<evidence type="ECO:0000313" key="8">
    <source>
        <dbReference type="Proteomes" id="UP000035680"/>
    </source>
</evidence>
<dbReference type="WBParaSite" id="SVE_1637700.1">
    <property type="protein sequence ID" value="SVE_1637700.1"/>
    <property type="gene ID" value="SVE_1637700"/>
</dbReference>
<dbReference type="SUPFAM" id="SSF50242">
    <property type="entry name" value="TIMP-like"/>
    <property type="match status" value="1"/>
</dbReference>
<sequence length="196" mass="22535">MKYTASQELKHSIKGKNYYYKSGYKKNLVYYKMIKILIICFSLLWCIKFGYSCSCAPITVEESWCQADWISYVQIIKTPYNKLNNQSEIDQDLYGIKYTIKHLEIFKKPSKKKLPNIIYTASVSSLCGITDLAKGNKLYLSGFNEKKKGLTINICTSLLFNYDQNGSVLESDIKALRKKSYKSCKKEKKSGISKKG</sequence>
<keyword evidence="6" id="KW-0812">Transmembrane</keyword>
<dbReference type="STRING" id="75913.A0A0K0FVL0"/>
<dbReference type="InterPro" id="IPR001820">
    <property type="entry name" value="TIMP"/>
</dbReference>
<dbReference type="Gene3D" id="2.40.50.120">
    <property type="match status" value="1"/>
</dbReference>
<evidence type="ECO:0000256" key="2">
    <source>
        <dbReference type="ARBA" id="ARBA00022525"/>
    </source>
</evidence>
<keyword evidence="2" id="KW-0964">Secreted</keyword>
<dbReference type="GO" id="GO:0005615">
    <property type="term" value="C:extracellular space"/>
    <property type="evidence" value="ECO:0007669"/>
    <property type="project" value="TreeGrafter"/>
</dbReference>
<evidence type="ECO:0000313" key="9">
    <source>
        <dbReference type="WBParaSite" id="SVE_1637700.1"/>
    </source>
</evidence>